<feature type="transmembrane region" description="Helical" evidence="5">
    <location>
        <begin position="280"/>
        <end position="302"/>
    </location>
</feature>
<feature type="transmembrane region" description="Helical" evidence="5">
    <location>
        <begin position="436"/>
        <end position="458"/>
    </location>
</feature>
<organism evidence="6 7">
    <name type="scientific">Amniculicola lignicola CBS 123094</name>
    <dbReference type="NCBI Taxonomy" id="1392246"/>
    <lineage>
        <taxon>Eukaryota</taxon>
        <taxon>Fungi</taxon>
        <taxon>Dikarya</taxon>
        <taxon>Ascomycota</taxon>
        <taxon>Pezizomycotina</taxon>
        <taxon>Dothideomycetes</taxon>
        <taxon>Pleosporomycetidae</taxon>
        <taxon>Pleosporales</taxon>
        <taxon>Amniculicolaceae</taxon>
        <taxon>Amniculicola</taxon>
    </lineage>
</organism>
<dbReference type="InterPro" id="IPR002293">
    <property type="entry name" value="AA/rel_permease1"/>
</dbReference>
<feature type="transmembrane region" description="Helical" evidence="5">
    <location>
        <begin position="470"/>
        <end position="490"/>
    </location>
</feature>
<protein>
    <submittedName>
        <fullName evidence="6">Amino acid transporter</fullName>
    </submittedName>
</protein>
<feature type="transmembrane region" description="Helical" evidence="5">
    <location>
        <begin position="43"/>
        <end position="62"/>
    </location>
</feature>
<dbReference type="GO" id="GO:0015179">
    <property type="term" value="F:L-amino acid transmembrane transporter activity"/>
    <property type="evidence" value="ECO:0007669"/>
    <property type="project" value="TreeGrafter"/>
</dbReference>
<name>A0A6A5WBH0_9PLEO</name>
<keyword evidence="7" id="KW-1185">Reference proteome</keyword>
<feature type="transmembrane region" description="Helical" evidence="5">
    <location>
        <begin position="194"/>
        <end position="213"/>
    </location>
</feature>
<evidence type="ECO:0000256" key="1">
    <source>
        <dbReference type="ARBA" id="ARBA00004141"/>
    </source>
</evidence>
<sequence>MSEGVELLLDQLSSDSDSEPHSSTFAQELEVLEPTQPARKLSLLNGIALVLGLQIGSGVFSTPSQVSQHVPSPGIGVIVWILGGLLVWTGAASFIELGLAITENGGIQEYLRVCYGDFAAFLFAWLWLGVSKPCSMALIATVFAEYMYRAFTVDDDGAVPQWVVKVFGLLGLASIAFINCVGVRSGLTAANIFLFLKVGALLSICLLGLGASLSGRGSGIGRPDHPGWFDTSGEPQLSSWSHLGNTVTALFGVLFCYNGWESIGFVVGDLYDPQRNLPRVLSLSMATSITGFAWMNVAFYTVLSMGVIRGRYTVAVEFGNAIMGTAGAIAYSLIIAISALGALNANTIATAALCEKASEQGYFPRVFARTRPAAGMYGSDIHERRNSPGPDWLQARFQSIFKRGFPSNKDQIPRYAVLLNTSLASLFLIFGTFDGLVTFIGISGYVSYFWAVSGVFVLRRRLQATSTTPLYQTWLGNPILFCTGSAIVVIRGIITNWWQGAAVLAFLLAGWTVYRFAIEGRRSRAIT</sequence>
<feature type="transmembrane region" description="Helical" evidence="5">
    <location>
        <begin position="322"/>
        <end position="343"/>
    </location>
</feature>
<feature type="transmembrane region" description="Helical" evidence="5">
    <location>
        <begin position="74"/>
        <end position="98"/>
    </location>
</feature>
<accession>A0A6A5WBH0</accession>
<reference evidence="6" key="1">
    <citation type="journal article" date="2020" name="Stud. Mycol.">
        <title>101 Dothideomycetes genomes: a test case for predicting lifestyles and emergence of pathogens.</title>
        <authorList>
            <person name="Haridas S."/>
            <person name="Albert R."/>
            <person name="Binder M."/>
            <person name="Bloem J."/>
            <person name="Labutti K."/>
            <person name="Salamov A."/>
            <person name="Andreopoulos B."/>
            <person name="Baker S."/>
            <person name="Barry K."/>
            <person name="Bills G."/>
            <person name="Bluhm B."/>
            <person name="Cannon C."/>
            <person name="Castanera R."/>
            <person name="Culley D."/>
            <person name="Daum C."/>
            <person name="Ezra D."/>
            <person name="Gonzalez J."/>
            <person name="Henrissat B."/>
            <person name="Kuo A."/>
            <person name="Liang C."/>
            <person name="Lipzen A."/>
            <person name="Lutzoni F."/>
            <person name="Magnuson J."/>
            <person name="Mondo S."/>
            <person name="Nolan M."/>
            <person name="Ohm R."/>
            <person name="Pangilinan J."/>
            <person name="Park H.-J."/>
            <person name="Ramirez L."/>
            <person name="Alfaro M."/>
            <person name="Sun H."/>
            <person name="Tritt A."/>
            <person name="Yoshinaga Y."/>
            <person name="Zwiers L.-H."/>
            <person name="Turgeon B."/>
            <person name="Goodwin S."/>
            <person name="Spatafora J."/>
            <person name="Crous P."/>
            <person name="Grigoriev I."/>
        </authorList>
    </citation>
    <scope>NUCLEOTIDE SEQUENCE</scope>
    <source>
        <strain evidence="6">CBS 123094</strain>
    </source>
</reference>
<keyword evidence="4 5" id="KW-0472">Membrane</keyword>
<dbReference type="PIRSF" id="PIRSF006060">
    <property type="entry name" value="AA_transporter"/>
    <property type="match status" value="1"/>
</dbReference>
<dbReference type="Pfam" id="PF13520">
    <property type="entry name" value="AA_permease_2"/>
    <property type="match status" value="1"/>
</dbReference>
<dbReference type="OrthoDB" id="10062876at2759"/>
<evidence type="ECO:0000256" key="2">
    <source>
        <dbReference type="ARBA" id="ARBA00022692"/>
    </source>
</evidence>
<feature type="transmembrane region" description="Helical" evidence="5">
    <location>
        <begin position="162"/>
        <end position="182"/>
    </location>
</feature>
<evidence type="ECO:0000256" key="3">
    <source>
        <dbReference type="ARBA" id="ARBA00022989"/>
    </source>
</evidence>
<dbReference type="Gene3D" id="1.20.1740.10">
    <property type="entry name" value="Amino acid/polyamine transporter I"/>
    <property type="match status" value="1"/>
</dbReference>
<feature type="transmembrane region" description="Helical" evidence="5">
    <location>
        <begin position="247"/>
        <end position="268"/>
    </location>
</feature>
<evidence type="ECO:0000256" key="5">
    <source>
        <dbReference type="SAM" id="Phobius"/>
    </source>
</evidence>
<evidence type="ECO:0000313" key="6">
    <source>
        <dbReference type="EMBL" id="KAF1998129.1"/>
    </source>
</evidence>
<dbReference type="PANTHER" id="PTHR11785">
    <property type="entry name" value="AMINO ACID TRANSPORTER"/>
    <property type="match status" value="1"/>
</dbReference>
<gene>
    <name evidence="6" type="ORF">P154DRAFT_621905</name>
</gene>
<dbReference type="AlphaFoldDB" id="A0A6A5WBH0"/>
<keyword evidence="2 5" id="KW-0812">Transmembrane</keyword>
<evidence type="ECO:0000313" key="7">
    <source>
        <dbReference type="Proteomes" id="UP000799779"/>
    </source>
</evidence>
<comment type="subcellular location">
    <subcellularLocation>
        <location evidence="1">Membrane</location>
        <topology evidence="1">Multi-pass membrane protein</topology>
    </subcellularLocation>
</comment>
<keyword evidence="3 5" id="KW-1133">Transmembrane helix</keyword>
<dbReference type="PANTHER" id="PTHR11785:SF402">
    <property type="entry name" value="AMINO ACID TRANSPORTER (EUROFUNG)"/>
    <property type="match status" value="1"/>
</dbReference>
<feature type="transmembrane region" description="Helical" evidence="5">
    <location>
        <begin position="412"/>
        <end position="430"/>
    </location>
</feature>
<dbReference type="GO" id="GO:0016020">
    <property type="term" value="C:membrane"/>
    <property type="evidence" value="ECO:0007669"/>
    <property type="project" value="UniProtKB-SubCell"/>
</dbReference>
<dbReference type="Proteomes" id="UP000799779">
    <property type="component" value="Unassembled WGS sequence"/>
</dbReference>
<proteinExistence type="predicted"/>
<dbReference type="InterPro" id="IPR050598">
    <property type="entry name" value="AminoAcid_Transporter"/>
</dbReference>
<dbReference type="EMBL" id="ML977606">
    <property type="protein sequence ID" value="KAF1998129.1"/>
    <property type="molecule type" value="Genomic_DNA"/>
</dbReference>
<feature type="transmembrane region" description="Helical" evidence="5">
    <location>
        <begin position="496"/>
        <end position="514"/>
    </location>
</feature>
<evidence type="ECO:0000256" key="4">
    <source>
        <dbReference type="ARBA" id="ARBA00023136"/>
    </source>
</evidence>